<keyword evidence="6 7" id="KW-0472">Membrane</keyword>
<evidence type="ECO:0000256" key="1">
    <source>
        <dbReference type="ARBA" id="ARBA00004141"/>
    </source>
</evidence>
<evidence type="ECO:0000313" key="8">
    <source>
        <dbReference type="EMBL" id="KAB5589027.1"/>
    </source>
</evidence>
<dbReference type="GO" id="GO:0000329">
    <property type="term" value="C:fungal-type vacuole membrane"/>
    <property type="evidence" value="ECO:0007669"/>
    <property type="project" value="TreeGrafter"/>
</dbReference>
<feature type="transmembrane region" description="Helical" evidence="7">
    <location>
        <begin position="66"/>
        <end position="85"/>
    </location>
</feature>
<feature type="transmembrane region" description="Helical" evidence="7">
    <location>
        <begin position="369"/>
        <end position="391"/>
    </location>
</feature>
<feature type="transmembrane region" description="Helical" evidence="7">
    <location>
        <begin position="124"/>
        <end position="150"/>
    </location>
</feature>
<feature type="transmembrane region" description="Helical" evidence="7">
    <location>
        <begin position="97"/>
        <end position="118"/>
    </location>
</feature>
<feature type="transmembrane region" description="Helical" evidence="7">
    <location>
        <begin position="162"/>
        <end position="182"/>
    </location>
</feature>
<accession>A0A5N5QCE9</accession>
<keyword evidence="5 7" id="KW-1133">Transmembrane helix</keyword>
<feature type="transmembrane region" description="Helical" evidence="7">
    <location>
        <begin position="198"/>
        <end position="221"/>
    </location>
</feature>
<dbReference type="GO" id="GO:0005886">
    <property type="term" value="C:plasma membrane"/>
    <property type="evidence" value="ECO:0007669"/>
    <property type="project" value="TreeGrafter"/>
</dbReference>
<comment type="caution">
    <text evidence="8">The sequence shown here is derived from an EMBL/GenBank/DDBJ whole genome shotgun (WGS) entry which is preliminary data.</text>
</comment>
<evidence type="ECO:0000313" key="9">
    <source>
        <dbReference type="Proteomes" id="UP000383932"/>
    </source>
</evidence>
<dbReference type="PIRSF" id="PIRSF016379">
    <property type="entry name" value="ENT"/>
    <property type="match status" value="1"/>
</dbReference>
<protein>
    <submittedName>
        <fullName evidence="8">Nucleoside transporter</fullName>
    </submittedName>
</protein>
<keyword evidence="3" id="KW-0813">Transport</keyword>
<dbReference type="PANTHER" id="PTHR10332:SF88">
    <property type="entry name" value="EQUILIBRATIVE NUCLEOSIDE TRANSPORTER 1, ISOFORM A"/>
    <property type="match status" value="1"/>
</dbReference>
<evidence type="ECO:0000256" key="4">
    <source>
        <dbReference type="ARBA" id="ARBA00022692"/>
    </source>
</evidence>
<proteinExistence type="inferred from homology"/>
<evidence type="ECO:0000256" key="7">
    <source>
        <dbReference type="SAM" id="Phobius"/>
    </source>
</evidence>
<dbReference type="Pfam" id="PF01733">
    <property type="entry name" value="Nucleoside_tran"/>
    <property type="match status" value="1"/>
</dbReference>
<dbReference type="PRINTS" id="PR01130">
    <property type="entry name" value="DERENTRNSPRT"/>
</dbReference>
<dbReference type="InterPro" id="IPR002259">
    <property type="entry name" value="Eqnu_transpt"/>
</dbReference>
<name>A0A5N5QCE9_9AGAM</name>
<dbReference type="PANTHER" id="PTHR10332">
    <property type="entry name" value="EQUILIBRATIVE NUCLEOSIDE TRANSPORTER"/>
    <property type="match status" value="1"/>
</dbReference>
<sequence length="431" mass="46265">MSDRRVQQRTSRSDTGDSPRVLELGAAAHITFLAFGVSSLLPWSAVVLALPFFLGRLSETPFHDTFASWLTFLLNGATLLSMGVATWSGGRLTGPSACAFSMVIMVFLFGLLAVIPFFDLPAAIFFTAIISISVVLSSTAGFLQTFTIALAPKYGSSAITSYMAGSALCAIGVSALQVFTAYTSTGVERSDLDSASRSAMVCFATAAMASVLTLISFHVLVGGVHDFRCYDHEDSVNQLASERTRLITSNIEPASRSSPNVTTLRNYRTHFRCNFAIFYSGVVTLAVLPAVTTLIEPIDPRINPLIFNALHFLMFNMADLLGRILASTPIFPNDDTVLLVYSLARTIFVPIFLVCNVPGHWSTIITSDAMYMLILFLFGLTGGHSTTLALISAAEKDDPASSGEAVQVTQFWMMSGFVAGGIASFGVITLL</sequence>
<feature type="transmembrane region" description="Helical" evidence="7">
    <location>
        <begin position="411"/>
        <end position="430"/>
    </location>
</feature>
<gene>
    <name evidence="8" type="ORF">CTheo_7523</name>
</gene>
<evidence type="ECO:0000256" key="2">
    <source>
        <dbReference type="ARBA" id="ARBA00007965"/>
    </source>
</evidence>
<organism evidence="8 9">
    <name type="scientific">Ceratobasidium theobromae</name>
    <dbReference type="NCBI Taxonomy" id="1582974"/>
    <lineage>
        <taxon>Eukaryota</taxon>
        <taxon>Fungi</taxon>
        <taxon>Dikarya</taxon>
        <taxon>Basidiomycota</taxon>
        <taxon>Agaricomycotina</taxon>
        <taxon>Agaricomycetes</taxon>
        <taxon>Cantharellales</taxon>
        <taxon>Ceratobasidiaceae</taxon>
        <taxon>Ceratobasidium</taxon>
    </lineage>
</organism>
<feature type="transmembrane region" description="Helical" evidence="7">
    <location>
        <begin position="275"/>
        <end position="295"/>
    </location>
</feature>
<evidence type="ECO:0000256" key="3">
    <source>
        <dbReference type="ARBA" id="ARBA00022448"/>
    </source>
</evidence>
<evidence type="ECO:0000256" key="5">
    <source>
        <dbReference type="ARBA" id="ARBA00022989"/>
    </source>
</evidence>
<feature type="transmembrane region" description="Helical" evidence="7">
    <location>
        <begin position="338"/>
        <end position="357"/>
    </location>
</feature>
<feature type="transmembrane region" description="Helical" evidence="7">
    <location>
        <begin position="21"/>
        <end position="54"/>
    </location>
</feature>
<dbReference type="GO" id="GO:0034257">
    <property type="term" value="F:nicotinamide riboside transmembrane transporter activity"/>
    <property type="evidence" value="ECO:0007669"/>
    <property type="project" value="TreeGrafter"/>
</dbReference>
<dbReference type="EMBL" id="SSOP01000328">
    <property type="protein sequence ID" value="KAB5589027.1"/>
    <property type="molecule type" value="Genomic_DNA"/>
</dbReference>
<dbReference type="AlphaFoldDB" id="A0A5N5QCE9"/>
<comment type="similarity">
    <text evidence="2">Belongs to the SLC29A/ENT transporter (TC 2.A.57) family.</text>
</comment>
<dbReference type="GO" id="GO:0015205">
    <property type="term" value="F:nucleobase transmembrane transporter activity"/>
    <property type="evidence" value="ECO:0007669"/>
    <property type="project" value="TreeGrafter"/>
</dbReference>
<keyword evidence="4 7" id="KW-0812">Transmembrane</keyword>
<dbReference type="OrthoDB" id="10261753at2759"/>
<keyword evidence="9" id="KW-1185">Reference proteome</keyword>
<dbReference type="Proteomes" id="UP000383932">
    <property type="component" value="Unassembled WGS sequence"/>
</dbReference>
<reference evidence="8 9" key="1">
    <citation type="journal article" date="2019" name="Fungal Biol. Biotechnol.">
        <title>Draft genome sequence of fastidious pathogen Ceratobasidium theobromae, which causes vascular-streak dieback in Theobroma cacao.</title>
        <authorList>
            <person name="Ali S.S."/>
            <person name="Asman A."/>
            <person name="Shao J."/>
            <person name="Firmansyah A.P."/>
            <person name="Susilo A.W."/>
            <person name="Rosmana A."/>
            <person name="McMahon P."/>
            <person name="Junaid M."/>
            <person name="Guest D."/>
            <person name="Kheng T.Y."/>
            <person name="Meinhardt L.W."/>
            <person name="Bailey B.A."/>
        </authorList>
    </citation>
    <scope>NUCLEOTIDE SEQUENCE [LARGE SCALE GENOMIC DNA]</scope>
    <source>
        <strain evidence="8 9">CT2</strain>
    </source>
</reference>
<comment type="subcellular location">
    <subcellularLocation>
        <location evidence="1">Membrane</location>
        <topology evidence="1">Multi-pass membrane protein</topology>
    </subcellularLocation>
</comment>
<evidence type="ECO:0000256" key="6">
    <source>
        <dbReference type="ARBA" id="ARBA00023136"/>
    </source>
</evidence>